<name>R9QSP3_9CAUD</name>
<dbReference type="EMBL" id="KC117378">
    <property type="protein sequence ID" value="AGC34562.1"/>
    <property type="molecule type" value="Genomic_DNA"/>
</dbReference>
<protein>
    <submittedName>
        <fullName evidence="2">Uncharacterized protein</fullName>
    </submittedName>
</protein>
<gene>
    <name evidence="2" type="primary">17</name>
    <name evidence="2" type="ORF">HSTV1_17</name>
</gene>
<dbReference type="Proteomes" id="UP000014319">
    <property type="component" value="Genome"/>
</dbReference>
<feature type="compositionally biased region" description="Basic and acidic residues" evidence="1">
    <location>
        <begin position="1"/>
        <end position="10"/>
    </location>
</feature>
<evidence type="ECO:0000313" key="2">
    <source>
        <dbReference type="EMBL" id="AGC34562.1"/>
    </source>
</evidence>
<dbReference type="GeneID" id="16151499"/>
<dbReference type="KEGG" id="vg:16151499"/>
<dbReference type="RefSeq" id="YP_008083067.1">
    <property type="nucleotide sequence ID" value="NC_021471.1"/>
</dbReference>
<proteinExistence type="predicted"/>
<evidence type="ECO:0000256" key="1">
    <source>
        <dbReference type="SAM" id="MobiDB-lite"/>
    </source>
</evidence>
<accession>R9QSP3</accession>
<organism evidence="2 3">
    <name type="scientific">Haloarcula sinaiiensis tailed virus 1</name>
    <dbReference type="NCBI Taxonomy" id="1262530"/>
    <lineage>
        <taxon>Viruses</taxon>
        <taxon>Duplodnaviria</taxon>
        <taxon>Heunggongvirae</taxon>
        <taxon>Uroviricota</taxon>
        <taxon>Caudoviricetes</taxon>
        <taxon>Kirjokansivirales</taxon>
        <taxon>Shortaselviridae</taxon>
        <taxon>Lonfivirus</taxon>
        <taxon>Lonfivirus codicilli</taxon>
        <taxon>Lonfivirus HSTV1</taxon>
    </lineage>
</organism>
<reference evidence="2 3" key="1">
    <citation type="journal article" date="2013" name="Proc. Natl. Acad. Sci. U.S.A.">
        <title>Structure of the archaeal head-tailed virus HSTV-1 completes the HK97 fold story.</title>
        <authorList>
            <person name="Pietila M.K."/>
            <person name="Laurinmaki P."/>
            <person name="Russell D.A."/>
            <person name="Ko C.C."/>
            <person name="Jacobs-Sera D."/>
            <person name="Hendrix R.W."/>
            <person name="Bamford D.H."/>
            <person name="Butcher S.J."/>
        </authorList>
    </citation>
    <scope>NUCLEOTIDE SEQUENCE [LARGE SCALE GENOMIC DNA]</scope>
</reference>
<evidence type="ECO:0000313" key="3">
    <source>
        <dbReference type="Proteomes" id="UP000014319"/>
    </source>
</evidence>
<keyword evidence="3" id="KW-1185">Reference proteome</keyword>
<feature type="region of interest" description="Disordered" evidence="1">
    <location>
        <begin position="1"/>
        <end position="26"/>
    </location>
</feature>
<sequence>MLAKPCDRLHGGTAKRVPHVSTPMPTVSTDADAYQDLADIRQRLDHEGTDFFDDNAQLRFDELLVQLEQESRGIFETLWGDQTPLTETDRVDTKRTTFDAALLLVYPVNDVSKVELKGSPGDDWDTLDSDRWDFTKHRVILSNRHRTAAAQRGNPLDNHATRPTWRDIAEKIRVTYDRGFGDEPPTDIKNIQIQMIQNALTHRRGEQTVSAGSPDELADRIGMSEMLTEDLRARISDVTSPGGATLSV</sequence>